<evidence type="ECO:0000313" key="10">
    <source>
        <dbReference type="Proteomes" id="UP001152173"/>
    </source>
</evidence>
<dbReference type="InterPro" id="IPR002575">
    <property type="entry name" value="Aminoglycoside_PTrfase"/>
</dbReference>
<evidence type="ECO:0000256" key="1">
    <source>
        <dbReference type="ARBA" id="ARBA00010165"/>
    </source>
</evidence>
<feature type="domain" description="Aminoglycoside phosphotransferase" evidence="8">
    <location>
        <begin position="33"/>
        <end position="279"/>
    </location>
</feature>
<evidence type="ECO:0000256" key="6">
    <source>
        <dbReference type="ARBA" id="ARBA00022777"/>
    </source>
</evidence>
<dbReference type="GO" id="GO:0046522">
    <property type="term" value="F:S-methyl-5-thioribose kinase activity"/>
    <property type="evidence" value="ECO:0007669"/>
    <property type="project" value="UniProtKB-EC"/>
</dbReference>
<dbReference type="SUPFAM" id="SSF56112">
    <property type="entry name" value="Protein kinase-like (PK-like)"/>
    <property type="match status" value="1"/>
</dbReference>
<keyword evidence="7" id="KW-0067">ATP-binding</keyword>
<dbReference type="GO" id="GO:0005524">
    <property type="term" value="F:ATP binding"/>
    <property type="evidence" value="ECO:0007669"/>
    <property type="project" value="UniProtKB-KW"/>
</dbReference>
<protein>
    <recommendedName>
        <fullName evidence="3">S-methyl-5-thioribose kinase</fullName>
        <ecNumber evidence="3">2.7.1.100</ecNumber>
    </recommendedName>
</protein>
<dbReference type="AlphaFoldDB" id="A0A9X3LH10"/>
<proteinExistence type="inferred from homology"/>
<keyword evidence="5" id="KW-0547">Nucleotide-binding</keyword>
<evidence type="ECO:0000256" key="2">
    <source>
        <dbReference type="ARBA" id="ARBA00011738"/>
    </source>
</evidence>
<dbReference type="InterPro" id="IPR011009">
    <property type="entry name" value="Kinase-like_dom_sf"/>
</dbReference>
<dbReference type="Pfam" id="PF01636">
    <property type="entry name" value="APH"/>
    <property type="match status" value="1"/>
</dbReference>
<evidence type="ECO:0000256" key="7">
    <source>
        <dbReference type="ARBA" id="ARBA00022840"/>
    </source>
</evidence>
<dbReference type="NCBIfam" id="TIGR01767">
    <property type="entry name" value="MTRK"/>
    <property type="match status" value="1"/>
</dbReference>
<comment type="subunit">
    <text evidence="2">Homodimer.</text>
</comment>
<dbReference type="RefSeq" id="WP_269926466.1">
    <property type="nucleotide sequence ID" value="NZ_JAMKBJ010000006.1"/>
</dbReference>
<sequence>MHTFEQYFLMNSDDVIQYVKAKIDSFQSAQQITCKEIGDGNLNYVYRVLNTETNESVILKQAGTTARISDEFVLSTSRNKIETEALLLQHTLAPGLVPEILLLDETMSCCVMEDLSHLTIMRTALTNFETFPNFAEHITDFLVNTLLRTSDVVLNHKEKKDLVAKFINPELCEISEDLVFTEPFHNNFNRNEVTPGNEQFVQTHLYENEELHLEVAKLKFHFLNNTQSLIHGDLHTGSIFIDQNDTKVIDPEFAFFGPMGYDIGNVMANLIFAWARGRAYSDKEFTEWVENTLFDIMDLFDTKFRAAWDEHATELVAKNADFKEHYIQNILKDTAGMAGLELARRIVGLAKVKDITTIEPIEDRLKAERLCLRVAVELILNPSDFQTGGQYLTALQNALQEENK</sequence>
<dbReference type="EC" id="2.7.1.100" evidence="3"/>
<name>A0A9X3LH10_9BACL</name>
<reference evidence="9" key="1">
    <citation type="submission" date="2022-05" db="EMBL/GenBank/DDBJ databases">
        <authorList>
            <person name="Colautti A."/>
            <person name="Iacumin L."/>
        </authorList>
    </citation>
    <scope>NUCLEOTIDE SEQUENCE</scope>
    <source>
        <strain evidence="9">SK 55</strain>
    </source>
</reference>
<dbReference type="PANTHER" id="PTHR34273">
    <property type="entry name" value="METHYLTHIORIBOSE KINASE"/>
    <property type="match status" value="1"/>
</dbReference>
<dbReference type="GO" id="GO:0009086">
    <property type="term" value="P:methionine biosynthetic process"/>
    <property type="evidence" value="ECO:0007669"/>
    <property type="project" value="InterPro"/>
</dbReference>
<dbReference type="Gene3D" id="3.90.1200.10">
    <property type="match status" value="1"/>
</dbReference>
<dbReference type="InterPro" id="IPR009212">
    <property type="entry name" value="Methylthioribose_kinase"/>
</dbReference>
<keyword evidence="4 9" id="KW-0808">Transferase</keyword>
<organism evidence="9 10">
    <name type="scientific">Paenisporosarcina quisquiliarum</name>
    <dbReference type="NCBI Taxonomy" id="365346"/>
    <lineage>
        <taxon>Bacteria</taxon>
        <taxon>Bacillati</taxon>
        <taxon>Bacillota</taxon>
        <taxon>Bacilli</taxon>
        <taxon>Bacillales</taxon>
        <taxon>Caryophanaceae</taxon>
        <taxon>Paenisporosarcina</taxon>
    </lineage>
</organism>
<dbReference type="PIRSF" id="PIRSF031134">
    <property type="entry name" value="MTRK"/>
    <property type="match status" value="1"/>
</dbReference>
<dbReference type="Gene3D" id="3.30.200.20">
    <property type="entry name" value="Phosphorylase Kinase, domain 1"/>
    <property type="match status" value="1"/>
</dbReference>
<gene>
    <name evidence="9" type="primary">mtnK</name>
    <name evidence="9" type="ORF">M9R32_08595</name>
</gene>
<comment type="caution">
    <text evidence="9">The sequence shown here is derived from an EMBL/GenBank/DDBJ whole genome shotgun (WGS) entry which is preliminary data.</text>
</comment>
<keyword evidence="10" id="KW-1185">Reference proteome</keyword>
<keyword evidence="6 9" id="KW-0418">Kinase</keyword>
<evidence type="ECO:0000256" key="4">
    <source>
        <dbReference type="ARBA" id="ARBA00022679"/>
    </source>
</evidence>
<dbReference type="EMBL" id="JAMKBJ010000006">
    <property type="protein sequence ID" value="MCZ8537235.1"/>
    <property type="molecule type" value="Genomic_DNA"/>
</dbReference>
<dbReference type="Proteomes" id="UP001152173">
    <property type="component" value="Unassembled WGS sequence"/>
</dbReference>
<comment type="similarity">
    <text evidence="1">Belongs to the methylthioribose kinase family.</text>
</comment>
<evidence type="ECO:0000313" key="9">
    <source>
        <dbReference type="EMBL" id="MCZ8537235.1"/>
    </source>
</evidence>
<dbReference type="PANTHER" id="PTHR34273:SF2">
    <property type="entry name" value="METHYLTHIORIBOSE KINASE"/>
    <property type="match status" value="1"/>
</dbReference>
<accession>A0A9X3LH10</accession>
<evidence type="ECO:0000256" key="5">
    <source>
        <dbReference type="ARBA" id="ARBA00022741"/>
    </source>
</evidence>
<evidence type="ECO:0000256" key="3">
    <source>
        <dbReference type="ARBA" id="ARBA00012128"/>
    </source>
</evidence>
<evidence type="ECO:0000259" key="8">
    <source>
        <dbReference type="Pfam" id="PF01636"/>
    </source>
</evidence>